<proteinExistence type="predicted"/>
<dbReference type="InterPro" id="IPR036259">
    <property type="entry name" value="MFS_trans_sf"/>
</dbReference>
<evidence type="ECO:0000313" key="9">
    <source>
        <dbReference type="Proteomes" id="UP001596087"/>
    </source>
</evidence>
<gene>
    <name evidence="8" type="ORF">ACFPGP_01210</name>
</gene>
<organism evidence="8 9">
    <name type="scientific">Nocardioides taihuensis</name>
    <dbReference type="NCBI Taxonomy" id="1835606"/>
    <lineage>
        <taxon>Bacteria</taxon>
        <taxon>Bacillati</taxon>
        <taxon>Actinomycetota</taxon>
        <taxon>Actinomycetes</taxon>
        <taxon>Propionibacteriales</taxon>
        <taxon>Nocardioidaceae</taxon>
        <taxon>Nocardioides</taxon>
    </lineage>
</organism>
<feature type="transmembrane region" description="Helical" evidence="6">
    <location>
        <begin position="307"/>
        <end position="327"/>
    </location>
</feature>
<evidence type="ECO:0000256" key="4">
    <source>
        <dbReference type="ARBA" id="ARBA00022989"/>
    </source>
</evidence>
<dbReference type="Pfam" id="PF07690">
    <property type="entry name" value="MFS_1"/>
    <property type="match status" value="1"/>
</dbReference>
<dbReference type="RefSeq" id="WP_378585760.1">
    <property type="nucleotide sequence ID" value="NZ_JBHSKD010000002.1"/>
</dbReference>
<sequence length="402" mass="40563">MTPSDRSEEPGVLDDAGLRRAVAVLCTTEITSWGVLYYAFPVLSDAITADTGWSPTLTMGAFSVGLVVTGLAGVLAGRLLDRHGPRPVMTTGSLLAVPALALIALAPTRAVFLAGWVLAGVAMSAVLYTPAFTAVTRWGGSRALRGLTAVTLVAGLASTVFAPLTAVLEHALGWRGAYLVLMVVLAAVTVPLHAFGLPSTWVAHDHPRSRGGRASSSREFVVLAVLLALAAFATYAALVNLVNLLVGRGVALTAAAVALGLGGAGQVAGRLLYRPLAEHSTLLARTVATLLVLAAATAALALVDGPYVVLVLLSVAAGLARGIMTLLQATAVPDRWGTLGLGRHNGLLAAPAMVASAGAPFAAALLAGALGGLDGVFLGLAVLLCVAAVLVPATLPSRTPVA</sequence>
<dbReference type="Proteomes" id="UP001596087">
    <property type="component" value="Unassembled WGS sequence"/>
</dbReference>
<feature type="transmembrane region" description="Helical" evidence="6">
    <location>
        <begin position="21"/>
        <end position="40"/>
    </location>
</feature>
<evidence type="ECO:0000256" key="6">
    <source>
        <dbReference type="SAM" id="Phobius"/>
    </source>
</evidence>
<feature type="transmembrane region" description="Helical" evidence="6">
    <location>
        <begin position="282"/>
        <end position="301"/>
    </location>
</feature>
<dbReference type="Gene3D" id="1.20.1250.20">
    <property type="entry name" value="MFS general substrate transporter like domains"/>
    <property type="match status" value="1"/>
</dbReference>
<name>A0ABW0BE35_9ACTN</name>
<evidence type="ECO:0000256" key="2">
    <source>
        <dbReference type="ARBA" id="ARBA00022448"/>
    </source>
</evidence>
<feature type="transmembrane region" description="Helical" evidence="6">
    <location>
        <begin position="376"/>
        <end position="395"/>
    </location>
</feature>
<dbReference type="PANTHER" id="PTHR43385">
    <property type="entry name" value="RIBOFLAVIN TRANSPORTER RIBJ"/>
    <property type="match status" value="1"/>
</dbReference>
<dbReference type="InterPro" id="IPR052983">
    <property type="entry name" value="MFS_Riboflavin_Transporter"/>
</dbReference>
<feature type="transmembrane region" description="Helical" evidence="6">
    <location>
        <begin position="250"/>
        <end position="273"/>
    </location>
</feature>
<reference evidence="9" key="1">
    <citation type="journal article" date="2019" name="Int. J. Syst. Evol. Microbiol.">
        <title>The Global Catalogue of Microorganisms (GCM) 10K type strain sequencing project: providing services to taxonomists for standard genome sequencing and annotation.</title>
        <authorList>
            <consortium name="The Broad Institute Genomics Platform"/>
            <consortium name="The Broad Institute Genome Sequencing Center for Infectious Disease"/>
            <person name="Wu L."/>
            <person name="Ma J."/>
        </authorList>
    </citation>
    <scope>NUCLEOTIDE SEQUENCE [LARGE SCALE GENOMIC DNA]</scope>
    <source>
        <strain evidence="9">DFY41</strain>
    </source>
</reference>
<dbReference type="InterPro" id="IPR020846">
    <property type="entry name" value="MFS_dom"/>
</dbReference>
<accession>A0ABW0BE35</accession>
<dbReference type="InterPro" id="IPR011701">
    <property type="entry name" value="MFS"/>
</dbReference>
<evidence type="ECO:0000256" key="3">
    <source>
        <dbReference type="ARBA" id="ARBA00022692"/>
    </source>
</evidence>
<feature type="transmembrane region" description="Helical" evidence="6">
    <location>
        <begin position="178"/>
        <end position="199"/>
    </location>
</feature>
<keyword evidence="3 6" id="KW-0812">Transmembrane</keyword>
<feature type="transmembrane region" description="Helical" evidence="6">
    <location>
        <begin position="220"/>
        <end position="238"/>
    </location>
</feature>
<dbReference type="SUPFAM" id="SSF103473">
    <property type="entry name" value="MFS general substrate transporter"/>
    <property type="match status" value="1"/>
</dbReference>
<evidence type="ECO:0000256" key="5">
    <source>
        <dbReference type="ARBA" id="ARBA00023136"/>
    </source>
</evidence>
<feature type="domain" description="Major facilitator superfamily (MFS) profile" evidence="7">
    <location>
        <begin position="1"/>
        <end position="399"/>
    </location>
</feature>
<keyword evidence="4 6" id="KW-1133">Transmembrane helix</keyword>
<dbReference type="PROSITE" id="PS50850">
    <property type="entry name" value="MFS"/>
    <property type="match status" value="1"/>
</dbReference>
<keyword evidence="5 6" id="KW-0472">Membrane</keyword>
<comment type="caution">
    <text evidence="8">The sequence shown here is derived from an EMBL/GenBank/DDBJ whole genome shotgun (WGS) entry which is preliminary data.</text>
</comment>
<dbReference type="EMBL" id="JBHSKD010000002">
    <property type="protein sequence ID" value="MFC5175268.1"/>
    <property type="molecule type" value="Genomic_DNA"/>
</dbReference>
<comment type="subcellular location">
    <subcellularLocation>
        <location evidence="1">Cell membrane</location>
        <topology evidence="1">Multi-pass membrane protein</topology>
    </subcellularLocation>
</comment>
<evidence type="ECO:0000256" key="1">
    <source>
        <dbReference type="ARBA" id="ARBA00004651"/>
    </source>
</evidence>
<dbReference type="PANTHER" id="PTHR43385:SF1">
    <property type="entry name" value="RIBOFLAVIN TRANSPORTER RIBJ"/>
    <property type="match status" value="1"/>
</dbReference>
<feature type="transmembrane region" description="Helical" evidence="6">
    <location>
        <begin position="52"/>
        <end position="76"/>
    </location>
</feature>
<evidence type="ECO:0000259" key="7">
    <source>
        <dbReference type="PROSITE" id="PS50850"/>
    </source>
</evidence>
<feature type="transmembrane region" description="Helical" evidence="6">
    <location>
        <begin position="147"/>
        <end position="166"/>
    </location>
</feature>
<feature type="transmembrane region" description="Helical" evidence="6">
    <location>
        <begin position="347"/>
        <end position="370"/>
    </location>
</feature>
<protein>
    <submittedName>
        <fullName evidence="8">MFS transporter</fullName>
    </submittedName>
</protein>
<evidence type="ECO:0000313" key="8">
    <source>
        <dbReference type="EMBL" id="MFC5175268.1"/>
    </source>
</evidence>
<feature type="transmembrane region" description="Helical" evidence="6">
    <location>
        <begin position="113"/>
        <end position="135"/>
    </location>
</feature>
<keyword evidence="9" id="KW-1185">Reference proteome</keyword>
<keyword evidence="2" id="KW-0813">Transport</keyword>